<dbReference type="InterPro" id="IPR041075">
    <property type="entry name" value="NOD1/2_WH"/>
</dbReference>
<dbReference type="PANTHER" id="PTHR45690">
    <property type="entry name" value="NACHT, LRR AND PYD DOMAINS-CONTAINING PROTEIN 12"/>
    <property type="match status" value="1"/>
</dbReference>
<reference evidence="11" key="3">
    <citation type="submission" date="2025-09" db="UniProtKB">
        <authorList>
            <consortium name="Ensembl"/>
        </authorList>
    </citation>
    <scope>IDENTIFICATION</scope>
</reference>
<dbReference type="Proteomes" id="UP000008672">
    <property type="component" value="Unassembled WGS sequence"/>
</dbReference>
<dbReference type="PROSITE" id="PS50837">
    <property type="entry name" value="NACHT"/>
    <property type="match status" value="1"/>
</dbReference>
<dbReference type="GO" id="GO:0006954">
    <property type="term" value="P:inflammatory response"/>
    <property type="evidence" value="ECO:0007669"/>
    <property type="project" value="UniProtKB-KW"/>
</dbReference>
<evidence type="ECO:0000313" key="11">
    <source>
        <dbReference type="Ensembl" id="ENSLACP00000010320.1"/>
    </source>
</evidence>
<dbReference type="SUPFAM" id="SSF52047">
    <property type="entry name" value="RNI-like"/>
    <property type="match status" value="1"/>
</dbReference>
<dbReference type="GO" id="GO:0005524">
    <property type="term" value="F:ATP binding"/>
    <property type="evidence" value="ECO:0007669"/>
    <property type="project" value="UniProtKB-KW"/>
</dbReference>
<proteinExistence type="inferred from homology"/>
<keyword evidence="7" id="KW-0832">Ubl conjugation</keyword>
<dbReference type="Ensembl" id="ENSLACT00000010398.1">
    <property type="protein sequence ID" value="ENSLACP00000010320.1"/>
    <property type="gene ID" value="ENSLACG00000009090.1"/>
</dbReference>
<evidence type="ECO:0000256" key="6">
    <source>
        <dbReference type="ARBA" id="ARBA00022840"/>
    </source>
</evidence>
<feature type="domain" description="NACHT" evidence="10">
    <location>
        <begin position="13"/>
        <end position="149"/>
    </location>
</feature>
<evidence type="ECO:0000313" key="12">
    <source>
        <dbReference type="Proteomes" id="UP000008672"/>
    </source>
</evidence>
<organism evidence="11 12">
    <name type="scientific">Latimeria chalumnae</name>
    <name type="common">Coelacanth</name>
    <dbReference type="NCBI Taxonomy" id="7897"/>
    <lineage>
        <taxon>Eukaryota</taxon>
        <taxon>Metazoa</taxon>
        <taxon>Chordata</taxon>
        <taxon>Craniata</taxon>
        <taxon>Vertebrata</taxon>
        <taxon>Euteleostomi</taxon>
        <taxon>Coelacanthiformes</taxon>
        <taxon>Coelacanthidae</taxon>
        <taxon>Latimeria</taxon>
    </lineage>
</organism>
<keyword evidence="4" id="KW-0677">Repeat</keyword>
<name>H3AKZ9_LATCH</name>
<dbReference type="GO" id="GO:0005829">
    <property type="term" value="C:cytosol"/>
    <property type="evidence" value="ECO:0007669"/>
    <property type="project" value="UniProtKB-SubCell"/>
</dbReference>
<dbReference type="InterPro" id="IPR032675">
    <property type="entry name" value="LRR_dom_sf"/>
</dbReference>
<comment type="similarity">
    <text evidence="2">Belongs to the NLRP family.</text>
</comment>
<accession>H3AKZ9</accession>
<dbReference type="Pfam" id="PF17779">
    <property type="entry name" value="WHD_NOD2"/>
    <property type="match status" value="1"/>
</dbReference>
<evidence type="ECO:0000256" key="9">
    <source>
        <dbReference type="ARBA" id="ARBA00023233"/>
    </source>
</evidence>
<dbReference type="SMART" id="SM00368">
    <property type="entry name" value="LRR_RI"/>
    <property type="match status" value="6"/>
</dbReference>
<dbReference type="OMA" id="CCEVIET"/>
<dbReference type="SUPFAM" id="SSF52540">
    <property type="entry name" value="P-loop containing nucleoside triphosphate hydrolases"/>
    <property type="match status" value="1"/>
</dbReference>
<reference evidence="11" key="2">
    <citation type="submission" date="2025-08" db="UniProtKB">
        <authorList>
            <consortium name="Ensembl"/>
        </authorList>
    </citation>
    <scope>IDENTIFICATION</scope>
</reference>
<dbReference type="Pfam" id="PF13516">
    <property type="entry name" value="LRR_6"/>
    <property type="match status" value="3"/>
</dbReference>
<evidence type="ECO:0000256" key="4">
    <source>
        <dbReference type="ARBA" id="ARBA00022737"/>
    </source>
</evidence>
<keyword evidence="12" id="KW-1185">Reference proteome</keyword>
<dbReference type="EMBL" id="AFYH01199998">
    <property type="status" value="NOT_ANNOTATED_CDS"/>
    <property type="molecule type" value="Genomic_DNA"/>
</dbReference>
<evidence type="ECO:0000256" key="8">
    <source>
        <dbReference type="ARBA" id="ARBA00023198"/>
    </source>
</evidence>
<dbReference type="Gene3D" id="3.80.10.10">
    <property type="entry name" value="Ribonuclease Inhibitor"/>
    <property type="match status" value="1"/>
</dbReference>
<dbReference type="HOGENOM" id="CLU_002274_3_2_1"/>
<keyword evidence="9" id="KW-1271">Inflammasome</keyword>
<dbReference type="Gene3D" id="3.40.50.300">
    <property type="entry name" value="P-loop containing nucleotide triphosphate hydrolases"/>
    <property type="match status" value="1"/>
</dbReference>
<dbReference type="AlphaFoldDB" id="H3AKZ9"/>
<evidence type="ECO:0000256" key="3">
    <source>
        <dbReference type="ARBA" id="ARBA00022490"/>
    </source>
</evidence>
<dbReference type="Pfam" id="PF05729">
    <property type="entry name" value="NACHT"/>
    <property type="match status" value="1"/>
</dbReference>
<reference evidence="12" key="1">
    <citation type="submission" date="2011-08" db="EMBL/GenBank/DDBJ databases">
        <title>The draft genome of Latimeria chalumnae.</title>
        <authorList>
            <person name="Di Palma F."/>
            <person name="Alfoldi J."/>
            <person name="Johnson J."/>
            <person name="Berlin A."/>
            <person name="Gnerre S."/>
            <person name="Jaffe D."/>
            <person name="MacCallum I."/>
            <person name="Young S."/>
            <person name="Walker B.J."/>
            <person name="Lander E."/>
            <person name="Lindblad-Toh K."/>
        </authorList>
    </citation>
    <scope>NUCLEOTIDE SEQUENCE [LARGE SCALE GENOMIC DNA]</scope>
    <source>
        <strain evidence="12">Wild caught</strain>
    </source>
</reference>
<evidence type="ECO:0000256" key="7">
    <source>
        <dbReference type="ARBA" id="ARBA00022843"/>
    </source>
</evidence>
<keyword evidence="5" id="KW-0547">Nucleotide-binding</keyword>
<evidence type="ECO:0000256" key="5">
    <source>
        <dbReference type="ARBA" id="ARBA00022741"/>
    </source>
</evidence>
<dbReference type="GO" id="GO:0045087">
    <property type="term" value="P:innate immune response"/>
    <property type="evidence" value="ECO:0007669"/>
    <property type="project" value="UniProtKB-KW"/>
</dbReference>
<evidence type="ECO:0000259" key="10">
    <source>
        <dbReference type="PROSITE" id="PS50837"/>
    </source>
</evidence>
<dbReference type="InterPro" id="IPR027417">
    <property type="entry name" value="P-loop_NTPase"/>
</dbReference>
<dbReference type="InParanoid" id="H3AKZ9"/>
<dbReference type="STRING" id="7897.ENSLACP00000010320"/>
<dbReference type="InterPro" id="IPR007111">
    <property type="entry name" value="NACHT_NTPase"/>
</dbReference>
<dbReference type="Pfam" id="PF17776">
    <property type="entry name" value="NLRC4_HD2"/>
    <property type="match status" value="1"/>
</dbReference>
<evidence type="ECO:0000256" key="2">
    <source>
        <dbReference type="ARBA" id="ARBA00008665"/>
    </source>
</evidence>
<keyword evidence="6" id="KW-0067">ATP-binding</keyword>
<keyword evidence="8" id="KW-0395">Inflammatory response</keyword>
<evidence type="ECO:0000256" key="1">
    <source>
        <dbReference type="ARBA" id="ARBA00004110"/>
    </source>
</evidence>
<keyword evidence="3" id="KW-0963">Cytoplasm</keyword>
<dbReference type="InterPro" id="IPR041267">
    <property type="entry name" value="NLRP_HD2"/>
</dbReference>
<protein>
    <recommendedName>
        <fullName evidence="10">NACHT domain-containing protein</fullName>
    </recommendedName>
</protein>
<dbReference type="InterPro" id="IPR001611">
    <property type="entry name" value="Leu-rich_rpt"/>
</dbReference>
<dbReference type="EMBL" id="AFYH01199999">
    <property type="status" value="NOT_ANNOTATED_CDS"/>
    <property type="molecule type" value="Genomic_DNA"/>
</dbReference>
<dbReference type="GeneTree" id="ENSGT01150000287004"/>
<dbReference type="InterPro" id="IPR050637">
    <property type="entry name" value="NLRP_innate_immun_reg"/>
</dbReference>
<sequence length="657" mass="74765">LFRRSYENNKFPETIVVSGVPGIGKTTLVQKILHDWITGKHHQRFAFVFLFKFRDLNQFPELTSLAEIIVKHHPCLNDLHGLREILSKPENLLFILDGLDESKTSIDFKSKRLCSNPERFNNVCTIVTSLVKKSLMKGCTVLITSRPTALEVVNVEMFDRCTEIIGFLDEQRKTYFKNFFCDGKASVEAFEYVQQNDILYTMCFNPSYCWILCSVLKSYFTKAEEKRHAPPKTITQLFVYFVNNILTNHRREAKNPQERLQNISKMAQFGVCNKVLVFYDTDMESFGIQPSQFLSGFMKEILQKEESFSRLVYTFLHLTLQEFLAALSLFLDPKANVDELLQKADTYTDGRLEILFRFLSGLCNPNSLIKDSKILGSFSPETTQKLIDWLKAKTKKVIEQGNKTDLLNTFHCLYETQNKGLIRETVGKKNVLKFSNLALNPVDCYVLSYVLSCCEVIETLELTCSPIEQESFRKLKAGLNKCKVIRLRQCSISAACCKYLSPVLSTSQLLTELDLRGNFLGDVGVKLLSTGLKDRNCRLEKLGLRKCGITAGCCRELSYIISAKTPLTELHLRYNKIGDLGVQLLSAGLRDQNCTLQKLDLYKCDLTAGCCKDLSSILTTSPSLTELYLAWNKLGDLGMKLLCIGLKHPNCKLQKLE</sequence>
<comment type="subcellular location">
    <subcellularLocation>
        <location evidence="1">Inflammasome</location>
    </subcellularLocation>
</comment>
<dbReference type="PANTHER" id="PTHR45690:SF19">
    <property type="entry name" value="NACHT, LRR AND PYD DOMAINS-CONTAINING PROTEIN 3"/>
    <property type="match status" value="1"/>
</dbReference>
<dbReference type="eggNOG" id="ENOG502SBIG">
    <property type="taxonomic scope" value="Eukaryota"/>
</dbReference>